<accession>A0A7U6GHL5</accession>
<feature type="transmembrane region" description="Helical" evidence="7">
    <location>
        <begin position="71"/>
        <end position="96"/>
    </location>
</feature>
<gene>
    <name evidence="10" type="ORF">TBH_C0819</name>
</gene>
<dbReference type="InterPro" id="IPR052378">
    <property type="entry name" value="NosR_regulator"/>
</dbReference>
<keyword evidence="5 7" id="KW-1133">Transmembrane helix</keyword>
<evidence type="ECO:0000256" key="7">
    <source>
        <dbReference type="SAM" id="Phobius"/>
    </source>
</evidence>
<dbReference type="PANTHER" id="PTHR30224:SF4">
    <property type="entry name" value="ELECTRON TRANSPORT PROTEIN YCCM-RELATED"/>
    <property type="match status" value="1"/>
</dbReference>
<evidence type="ECO:0000259" key="8">
    <source>
        <dbReference type="Pfam" id="PF04893"/>
    </source>
</evidence>
<keyword evidence="11" id="KW-1185">Reference proteome</keyword>
<reference evidence="10 11" key="1">
    <citation type="journal article" date="2014" name="PLoS ONE">
        <title>Physiological and genomic features of a novel sulfur-oxidizing gammaproteobacterium belonging to a previously uncultivated symbiotic lineage isolated from a hydrothermal vent.</title>
        <authorList>
            <person name="Nunoura T."/>
            <person name="Takaki Y."/>
            <person name="Kazama H."/>
            <person name="Kakuta J."/>
            <person name="Shimamura S."/>
            <person name="Makita H."/>
            <person name="Hirai M."/>
            <person name="Miyazaki M."/>
            <person name="Takai K."/>
        </authorList>
    </citation>
    <scope>NUCLEOTIDE SEQUENCE [LARGE SCALE GENOMIC DNA]</scope>
    <source>
        <strain evidence="10 11">Hiromi1</strain>
    </source>
</reference>
<evidence type="ECO:0000256" key="6">
    <source>
        <dbReference type="ARBA" id="ARBA00023136"/>
    </source>
</evidence>
<dbReference type="EMBL" id="AP012273">
    <property type="protein sequence ID" value="BAO43754.1"/>
    <property type="molecule type" value="Genomic_DNA"/>
</dbReference>
<feature type="domain" description="4Fe-4S ferredoxin-type" evidence="9">
    <location>
        <begin position="154"/>
        <end position="189"/>
    </location>
</feature>
<keyword evidence="3" id="KW-1003">Cell membrane</keyword>
<feature type="domain" description="4Fe-4S ferredoxin-type" evidence="9">
    <location>
        <begin position="72"/>
        <end position="108"/>
    </location>
</feature>
<evidence type="ECO:0000256" key="4">
    <source>
        <dbReference type="ARBA" id="ARBA00022692"/>
    </source>
</evidence>
<evidence type="ECO:0000256" key="3">
    <source>
        <dbReference type="ARBA" id="ARBA00022475"/>
    </source>
</evidence>
<keyword evidence="6 7" id="KW-0472">Membrane</keyword>
<comment type="subcellular location">
    <subcellularLocation>
        <location evidence="2">Cell membrane</location>
    </subcellularLocation>
    <subcellularLocation>
        <location evidence="1">Membrane</location>
        <topology evidence="1">Multi-pass membrane protein</topology>
    </subcellularLocation>
</comment>
<feature type="transmembrane region" description="Helical" evidence="7">
    <location>
        <begin position="146"/>
        <end position="166"/>
    </location>
</feature>
<keyword evidence="4 7" id="KW-0812">Transmembrane</keyword>
<dbReference type="Pfam" id="PF12801">
    <property type="entry name" value="Fer4_5"/>
    <property type="match status" value="2"/>
</dbReference>
<evidence type="ECO:0000259" key="9">
    <source>
        <dbReference type="Pfam" id="PF12801"/>
    </source>
</evidence>
<evidence type="ECO:0000256" key="2">
    <source>
        <dbReference type="ARBA" id="ARBA00004236"/>
    </source>
</evidence>
<feature type="transmembrane region" description="Helical" evidence="7">
    <location>
        <begin position="266"/>
        <end position="285"/>
    </location>
</feature>
<feature type="transmembrane region" description="Helical" evidence="7">
    <location>
        <begin position="331"/>
        <end position="359"/>
    </location>
</feature>
<protein>
    <submittedName>
        <fullName evidence="10">Polyferredoxin</fullName>
    </submittedName>
</protein>
<evidence type="ECO:0000313" key="10">
    <source>
        <dbReference type="EMBL" id="BAO43754.1"/>
    </source>
</evidence>
<name>A0A7U6GHL5_9GAMM</name>
<evidence type="ECO:0000256" key="5">
    <source>
        <dbReference type="ARBA" id="ARBA00022989"/>
    </source>
</evidence>
<dbReference type="KEGG" id="tbn:TBH_C0819"/>
<dbReference type="PANTHER" id="PTHR30224">
    <property type="entry name" value="ELECTRON TRANSPORT PROTEIN"/>
    <property type="match status" value="1"/>
</dbReference>
<dbReference type="Pfam" id="PF04893">
    <property type="entry name" value="Yip1"/>
    <property type="match status" value="1"/>
</dbReference>
<dbReference type="Proteomes" id="UP000031631">
    <property type="component" value="Chromosome"/>
</dbReference>
<evidence type="ECO:0000313" key="11">
    <source>
        <dbReference type="Proteomes" id="UP000031631"/>
    </source>
</evidence>
<feature type="transmembrane region" description="Helical" evidence="7">
    <location>
        <begin position="380"/>
        <end position="397"/>
    </location>
</feature>
<feature type="transmembrane region" description="Helical" evidence="7">
    <location>
        <begin position="409"/>
        <end position="431"/>
    </location>
</feature>
<dbReference type="GO" id="GO:0005886">
    <property type="term" value="C:plasma membrane"/>
    <property type="evidence" value="ECO:0007669"/>
    <property type="project" value="UniProtKB-SubCell"/>
</dbReference>
<evidence type="ECO:0000256" key="1">
    <source>
        <dbReference type="ARBA" id="ARBA00004141"/>
    </source>
</evidence>
<feature type="transmembrane region" description="Helical" evidence="7">
    <location>
        <begin position="117"/>
        <end position="134"/>
    </location>
</feature>
<dbReference type="InterPro" id="IPR006977">
    <property type="entry name" value="Yip1_dom"/>
</dbReference>
<feature type="transmembrane region" description="Helical" evidence="7">
    <location>
        <begin position="443"/>
        <end position="463"/>
    </location>
</feature>
<organism evidence="10 11">
    <name type="scientific">Thiolapillus brandeum</name>
    <dbReference type="NCBI Taxonomy" id="1076588"/>
    <lineage>
        <taxon>Bacteria</taxon>
        <taxon>Pseudomonadati</taxon>
        <taxon>Pseudomonadota</taxon>
        <taxon>Gammaproteobacteria</taxon>
        <taxon>Chromatiales</taxon>
        <taxon>Sedimenticolaceae</taxon>
        <taxon>Thiolapillus</taxon>
    </lineage>
</organism>
<dbReference type="AlphaFoldDB" id="A0A7U6GHL5"/>
<sequence length="466" mass="52707">MVVQGANRPGRWPGVAARIEAFFVHHREQLVWVHASMFLVFLAVIFLPLFLPEPAENSSIWNNFTRFANFAMWGLWFPLVFLSVIFSGRSWCGLLCPMGAASEWANRKGLQRAIPAWVRWEGTPLISFLIITILGQTVGVRDHPEAMAEVFGGTMLAAILLGFVYGRNKRAWCRHMCPIGLLLGVFSRIGMVQFAPKRPRPGGDRFTEKTVCPTMIDIPRKEESRHCIECFRCVQPQARGGLFLRLRKPGEEIENIQKHHANLWEVGFLFMGTGIALGGFLWLVLPQYQWLRQRVGEWFVDHEIYWIGDTGPWWLMSVHPERREVFNWLDFFTIVGFMLACMLAITVILSLTTAAASWLSMKLGSQRGFRQSFTELGYQYAPVAMISLVIGLGAALFDPLSLLHEAAPRMVKLALFLTSIAWSLWLSWRILGNQQITPVKRALPLIPGLLGSLAVGAAWWPGIFGL</sequence>
<feature type="domain" description="Yip1" evidence="8">
    <location>
        <begin position="246"/>
        <end position="449"/>
    </location>
</feature>
<feature type="transmembrane region" description="Helical" evidence="7">
    <location>
        <begin position="30"/>
        <end position="51"/>
    </location>
</feature>
<proteinExistence type="predicted"/>
<dbReference type="InterPro" id="IPR017896">
    <property type="entry name" value="4Fe4S_Fe-S-bd"/>
</dbReference>